<dbReference type="AlphaFoldDB" id="A0A1F7GWQ4"/>
<feature type="compositionally biased region" description="Polar residues" evidence="1">
    <location>
        <begin position="159"/>
        <end position="175"/>
    </location>
</feature>
<feature type="compositionally biased region" description="Polar residues" evidence="1">
    <location>
        <begin position="310"/>
        <end position="320"/>
    </location>
</feature>
<reference evidence="4 5" key="1">
    <citation type="journal article" date="2016" name="Nat. Commun.">
        <title>Thousands of microbial genomes shed light on interconnected biogeochemical processes in an aquifer system.</title>
        <authorList>
            <person name="Anantharaman K."/>
            <person name="Brown C.T."/>
            <person name="Hug L.A."/>
            <person name="Sharon I."/>
            <person name="Castelle C.J."/>
            <person name="Probst A.J."/>
            <person name="Thomas B.C."/>
            <person name="Singh A."/>
            <person name="Wilkins M.J."/>
            <person name="Karaoz U."/>
            <person name="Brodie E.L."/>
            <person name="Williams K.H."/>
            <person name="Hubbard S.S."/>
            <person name="Banfield J.F."/>
        </authorList>
    </citation>
    <scope>NUCLEOTIDE SEQUENCE [LARGE SCALE GENOMIC DNA]</scope>
</reference>
<feature type="domain" description="LTD" evidence="3">
    <location>
        <begin position="178"/>
        <end position="287"/>
    </location>
</feature>
<keyword evidence="2" id="KW-0812">Transmembrane</keyword>
<keyword evidence="2" id="KW-1133">Transmembrane helix</keyword>
<dbReference type="SUPFAM" id="SSF74853">
    <property type="entry name" value="Lamin A/C globular tail domain"/>
    <property type="match status" value="1"/>
</dbReference>
<name>A0A1F7GWQ4_9BACT</name>
<evidence type="ECO:0000259" key="3">
    <source>
        <dbReference type="PROSITE" id="PS51841"/>
    </source>
</evidence>
<evidence type="ECO:0000313" key="4">
    <source>
        <dbReference type="EMBL" id="OGK23409.1"/>
    </source>
</evidence>
<dbReference type="EMBL" id="MFZO01000047">
    <property type="protein sequence ID" value="OGK23409.1"/>
    <property type="molecule type" value="Genomic_DNA"/>
</dbReference>
<accession>A0A1F7GWQ4</accession>
<feature type="compositionally biased region" description="Low complexity" evidence="1">
    <location>
        <begin position="327"/>
        <end position="337"/>
    </location>
</feature>
<dbReference type="Proteomes" id="UP000177913">
    <property type="component" value="Unassembled WGS sequence"/>
</dbReference>
<dbReference type="InterPro" id="IPR036415">
    <property type="entry name" value="Lamin_tail_dom_sf"/>
</dbReference>
<feature type="compositionally biased region" description="Low complexity" evidence="1">
    <location>
        <begin position="177"/>
        <end position="189"/>
    </location>
</feature>
<dbReference type="Pfam" id="PF00932">
    <property type="entry name" value="LTD"/>
    <property type="match status" value="1"/>
</dbReference>
<protein>
    <recommendedName>
        <fullName evidence="3">LTD domain-containing protein</fullName>
    </recommendedName>
</protein>
<keyword evidence="2" id="KW-0472">Membrane</keyword>
<evidence type="ECO:0000256" key="2">
    <source>
        <dbReference type="SAM" id="Phobius"/>
    </source>
</evidence>
<gene>
    <name evidence="4" type="ORF">A3C25_01940</name>
</gene>
<feature type="region of interest" description="Disordered" evidence="1">
    <location>
        <begin position="159"/>
        <end position="190"/>
    </location>
</feature>
<feature type="transmembrane region" description="Helical" evidence="2">
    <location>
        <begin position="403"/>
        <end position="425"/>
    </location>
</feature>
<sequence>MEKKIKAFFFLLFLFLVFAKKVSAISITTSNIDKINVALQESFQITTKISEGSLNTNYFIKCRIGENASTLNEGQTLNSSSSEWLYDTDAWSKMPQVTVDNTGSWEGVITCRVKNTANLGNKLVFNRACQNNSGSCDNSFQSTSFSPISLVSPLPTLTSEPINSLQPTDNPFPTIQPTPASESSPTSTPKLQNYNNIYISEVMIDPDTGANEWVEIYNGNDYEIILTDWHIDDIENSGSTPKKFYLTINPKDYSVLDLSSSMFNNDGDSVRLLDFTQKEIDSFQYQSSEKGKSLGRTSFDNDSFCLQTPTKKNSNGQCINPTPTPTPKSTTSSTSTITPTYSPLKTITIIKTPTKARSTVTPVKFSLFTQNLPPTSDSPQEINDSVLGITINNETPVSTQTHALLSSLSFTSFAYSLLAIISIFLKMKINA</sequence>
<evidence type="ECO:0000313" key="5">
    <source>
        <dbReference type="Proteomes" id="UP000177913"/>
    </source>
</evidence>
<proteinExistence type="predicted"/>
<feature type="region of interest" description="Disordered" evidence="1">
    <location>
        <begin position="310"/>
        <end position="337"/>
    </location>
</feature>
<comment type="caution">
    <text evidence="4">The sequence shown here is derived from an EMBL/GenBank/DDBJ whole genome shotgun (WGS) entry which is preliminary data.</text>
</comment>
<dbReference type="PROSITE" id="PS51841">
    <property type="entry name" value="LTD"/>
    <property type="match status" value="1"/>
</dbReference>
<evidence type="ECO:0000256" key="1">
    <source>
        <dbReference type="SAM" id="MobiDB-lite"/>
    </source>
</evidence>
<organism evidence="4 5">
    <name type="scientific">Candidatus Roizmanbacteria bacterium RIFCSPHIGHO2_02_FULL_38_11</name>
    <dbReference type="NCBI Taxonomy" id="1802039"/>
    <lineage>
        <taxon>Bacteria</taxon>
        <taxon>Candidatus Roizmaniibacteriota</taxon>
    </lineage>
</organism>
<dbReference type="InterPro" id="IPR001322">
    <property type="entry name" value="Lamin_tail_dom"/>
</dbReference>